<keyword evidence="2" id="KW-1185">Reference proteome</keyword>
<accession>F4QDT3</accession>
<sequence length="66" mass="8022">MNKRQILVKNVKDKDFNVIKNNQKWMNECKEDNYLSRPQSVQLCCWDIRFIIHQSSLYSCELERLS</sequence>
<dbReference type="Proteomes" id="UP000007797">
    <property type="component" value="Unassembled WGS sequence"/>
</dbReference>
<dbReference type="EMBL" id="GL883029">
    <property type="protein sequence ID" value="EGG13880.1"/>
    <property type="molecule type" value="Genomic_DNA"/>
</dbReference>
<reference evidence="2" key="1">
    <citation type="journal article" date="2011" name="Genome Res.">
        <title>Phylogeny-wide analysis of social amoeba genomes highlights ancient origins for complex intercellular communication.</title>
        <authorList>
            <person name="Heidel A.J."/>
            <person name="Lawal H.M."/>
            <person name="Felder M."/>
            <person name="Schilde C."/>
            <person name="Helps N.R."/>
            <person name="Tunggal B."/>
            <person name="Rivero F."/>
            <person name="John U."/>
            <person name="Schleicher M."/>
            <person name="Eichinger L."/>
            <person name="Platzer M."/>
            <person name="Noegel A.A."/>
            <person name="Schaap P."/>
            <person name="Gloeckner G."/>
        </authorList>
    </citation>
    <scope>NUCLEOTIDE SEQUENCE [LARGE SCALE GENOMIC DNA]</scope>
    <source>
        <strain evidence="2">SH3</strain>
    </source>
</reference>
<proteinExistence type="predicted"/>
<evidence type="ECO:0000313" key="1">
    <source>
        <dbReference type="EMBL" id="EGG13880.1"/>
    </source>
</evidence>
<evidence type="ECO:0000313" key="2">
    <source>
        <dbReference type="Proteomes" id="UP000007797"/>
    </source>
</evidence>
<dbReference type="KEGG" id="dfa:DFA_11641"/>
<protein>
    <submittedName>
        <fullName evidence="1">Uncharacterized protein</fullName>
    </submittedName>
</protein>
<dbReference type="RefSeq" id="XP_004350588.1">
    <property type="nucleotide sequence ID" value="XM_004350537.1"/>
</dbReference>
<gene>
    <name evidence="1" type="ORF">DFA_11641</name>
</gene>
<organism evidence="1 2">
    <name type="scientific">Cavenderia fasciculata</name>
    <name type="common">Slime mold</name>
    <name type="synonym">Dictyostelium fasciculatum</name>
    <dbReference type="NCBI Taxonomy" id="261658"/>
    <lineage>
        <taxon>Eukaryota</taxon>
        <taxon>Amoebozoa</taxon>
        <taxon>Evosea</taxon>
        <taxon>Eumycetozoa</taxon>
        <taxon>Dictyostelia</taxon>
        <taxon>Acytosteliales</taxon>
        <taxon>Cavenderiaceae</taxon>
        <taxon>Cavenderia</taxon>
    </lineage>
</organism>
<dbReference type="GeneID" id="14865269"/>
<name>F4QDT3_CACFS</name>
<dbReference type="AlphaFoldDB" id="F4QDT3"/>